<evidence type="ECO:0000313" key="1">
    <source>
        <dbReference type="EMBL" id="NML93795.1"/>
    </source>
</evidence>
<dbReference type="Proteomes" id="UP000583556">
    <property type="component" value="Unassembled WGS sequence"/>
</dbReference>
<gene>
    <name evidence="1" type="ORF">HHL27_08960</name>
</gene>
<name>A0A7Y0BNR6_9SPHN</name>
<evidence type="ECO:0000313" key="2">
    <source>
        <dbReference type="Proteomes" id="UP000583556"/>
    </source>
</evidence>
<organism evidence="1 2">
    <name type="scientific">Novosphingobium olei</name>
    <dbReference type="NCBI Taxonomy" id="2728851"/>
    <lineage>
        <taxon>Bacteria</taxon>
        <taxon>Pseudomonadati</taxon>
        <taxon>Pseudomonadota</taxon>
        <taxon>Alphaproteobacteria</taxon>
        <taxon>Sphingomonadales</taxon>
        <taxon>Sphingomonadaceae</taxon>
        <taxon>Novosphingobium</taxon>
    </lineage>
</organism>
<comment type="caution">
    <text evidence="1">The sequence shown here is derived from an EMBL/GenBank/DDBJ whole genome shotgun (WGS) entry which is preliminary data.</text>
</comment>
<dbReference type="AlphaFoldDB" id="A0A7Y0BNR6"/>
<reference evidence="1 2" key="1">
    <citation type="submission" date="2020-04" db="EMBL/GenBank/DDBJ databases">
        <title>Novosphingobium sp. TW-4 isolated from soil.</title>
        <authorList>
            <person name="Dahal R.H."/>
            <person name="Chaudhary D.K."/>
        </authorList>
    </citation>
    <scope>NUCLEOTIDE SEQUENCE [LARGE SCALE GENOMIC DNA]</scope>
    <source>
        <strain evidence="1 2">TW-4</strain>
    </source>
</reference>
<dbReference type="RefSeq" id="WP_169493058.1">
    <property type="nucleotide sequence ID" value="NZ_JABBGM010000003.1"/>
</dbReference>
<evidence type="ECO:0008006" key="3">
    <source>
        <dbReference type="Google" id="ProtNLM"/>
    </source>
</evidence>
<dbReference type="EMBL" id="JABBGM010000003">
    <property type="protein sequence ID" value="NML93795.1"/>
    <property type="molecule type" value="Genomic_DNA"/>
</dbReference>
<accession>A0A7Y0BNR6</accession>
<keyword evidence="2" id="KW-1185">Reference proteome</keyword>
<proteinExistence type="predicted"/>
<sequence length="647" mass="67422">MASTLVDLTKINITSTGTGALTLGSAATGYRGVEALTNGRSYSYSIQQGANWEIGRGTYLAESQQMTRSVMFSSRGGSAIKLAGGAQVAFTALAEDLDNNNLFYLEQAQQAAAQADVAATAAEAIVGPSYASTAAGIADTLNGQSFAVDNGDGTVTIYRNNAGSAELQRNLATVAYFNGTAGASRVGLSTGESTEAAVQAIKQAPLSIATVCVRGSTPDVSAANKTAVQDLFAVAASTGRAIYIPNGDWYIDGGISCLTGLVSIICDGRVLTNTTTAWLTLKTPATSGEVHDWFIRGGTFINTNGTQAQKSSSIIKFQSAGALILYPEFRDVKGYGFYQMFDDDAGTYTTPFGNESRMNHGIVAGCVPNYYGALNAKYFFRRRTGSGTGWSYEGCRDNLAVGVSPTGTDPVGTELLGYPAYVRIEAGGVNAVCGDITISGHFSGLQVGAVSIDGACSYRAQISLTPHSQIDAQAKRGIFFDPLPTTPNINMRSAPQNVGGDIDIAKDSFRTAGHKFEAQGYGESTGGTYLESLPIGAQSIPLCSVQIQADYSCVVELEVGGIVQGVAPGVRRKAFTIKHNGSTVTATEQTAVGFSDPASPASGFFNFTATVVSDTVTFAVTLTPTAVNSKLTAQYRVTSGPVLVTRL</sequence>
<protein>
    <recommendedName>
        <fullName evidence="3">Pectate lyase-like protein</fullName>
    </recommendedName>
</protein>